<comment type="caution">
    <text evidence="4">The sequence shown here is derived from an EMBL/GenBank/DDBJ whole genome shotgun (WGS) entry which is preliminary data.</text>
</comment>
<dbReference type="Pfam" id="PF02630">
    <property type="entry name" value="SCO1-SenC"/>
    <property type="match status" value="1"/>
</dbReference>
<evidence type="ECO:0000313" key="4">
    <source>
        <dbReference type="EMBL" id="GMI02351.1"/>
    </source>
</evidence>
<dbReference type="PANTHER" id="PTHR12151">
    <property type="entry name" value="ELECTRON TRANSPORT PROTIN SCO1/SENC FAMILY MEMBER"/>
    <property type="match status" value="1"/>
</dbReference>
<accession>A0A9W7F4T8</accession>
<dbReference type="GO" id="GO:0033617">
    <property type="term" value="P:mitochondrial respiratory chain complex IV assembly"/>
    <property type="evidence" value="ECO:0007669"/>
    <property type="project" value="TreeGrafter"/>
</dbReference>
<comment type="similarity">
    <text evidence="1">Belongs to the SCO1/2 family.</text>
</comment>
<dbReference type="FunFam" id="3.40.30.10:FF:000013">
    <property type="entry name" value="Blast:Protein SCO1 homolog, mitochondrial"/>
    <property type="match status" value="1"/>
</dbReference>
<keyword evidence="5" id="KW-1185">Reference proteome</keyword>
<dbReference type="PANTHER" id="PTHR12151:SF5">
    <property type="entry name" value="AT19154P"/>
    <property type="match status" value="1"/>
</dbReference>
<feature type="binding site" evidence="2">
    <location>
        <position position="224"/>
    </location>
    <ligand>
        <name>Cu cation</name>
        <dbReference type="ChEBI" id="CHEBI:23378"/>
    </ligand>
</feature>
<organism evidence="4 5">
    <name type="scientific">Triparma verrucosa</name>
    <dbReference type="NCBI Taxonomy" id="1606542"/>
    <lineage>
        <taxon>Eukaryota</taxon>
        <taxon>Sar</taxon>
        <taxon>Stramenopiles</taxon>
        <taxon>Ochrophyta</taxon>
        <taxon>Bolidophyceae</taxon>
        <taxon>Parmales</taxon>
        <taxon>Triparmaceae</taxon>
        <taxon>Triparma</taxon>
    </lineage>
</organism>
<evidence type="ECO:0000256" key="3">
    <source>
        <dbReference type="PIRSR" id="PIRSR603782-2"/>
    </source>
</evidence>
<keyword evidence="2" id="KW-0186">Copper</keyword>
<dbReference type="CDD" id="cd02968">
    <property type="entry name" value="SCO"/>
    <property type="match status" value="1"/>
</dbReference>
<feature type="binding site" evidence="2">
    <location>
        <position position="140"/>
    </location>
    <ligand>
        <name>Cu cation</name>
        <dbReference type="ChEBI" id="CHEBI:23378"/>
    </ligand>
</feature>
<dbReference type="InterPro" id="IPR003782">
    <property type="entry name" value="SCO1/SenC"/>
</dbReference>
<evidence type="ECO:0000256" key="2">
    <source>
        <dbReference type="PIRSR" id="PIRSR603782-1"/>
    </source>
</evidence>
<dbReference type="Gene3D" id="3.40.30.10">
    <property type="entry name" value="Glutaredoxin"/>
    <property type="match status" value="1"/>
</dbReference>
<reference evidence="5" key="1">
    <citation type="journal article" date="2023" name="Commun. Biol.">
        <title>Genome analysis of Parmales, the sister group of diatoms, reveals the evolutionary specialization of diatoms from phago-mixotrophs to photoautotrophs.</title>
        <authorList>
            <person name="Ban H."/>
            <person name="Sato S."/>
            <person name="Yoshikawa S."/>
            <person name="Yamada K."/>
            <person name="Nakamura Y."/>
            <person name="Ichinomiya M."/>
            <person name="Sato N."/>
            <person name="Blanc-Mathieu R."/>
            <person name="Endo H."/>
            <person name="Kuwata A."/>
            <person name="Ogata H."/>
        </authorList>
    </citation>
    <scope>NUCLEOTIDE SEQUENCE [LARGE SCALE GENOMIC DNA]</scope>
    <source>
        <strain evidence="5">NIES 3699</strain>
    </source>
</reference>
<name>A0A9W7F4T8_9STRA</name>
<dbReference type="AlphaFoldDB" id="A0A9W7F4T8"/>
<keyword evidence="2" id="KW-0479">Metal-binding</keyword>
<proteinExistence type="inferred from homology"/>
<sequence>MLSSLLRRTLKGRTIIHRSDPCRDINKMNNNTISAPGMMRRRTFASANKKQEMTALSTPVSWKMLGLTTVLSFTAVSYYKIQHTEKIEATNAKVTTTGTAMLGGPWTLIDTETGDFVSDKSYSSTYTILYFGFAHCPDICPSELRKLSKVLESLEGKKIDCKGLFITVDGARDSVTNLRTYSKDFHPSISYLTGTPKMVKDMAKLYRVYVSKADEVDGDYLVDHSIVLYFVKKDGSFGEFFTQSMKAGDIVKKIEAIVKEDEKS</sequence>
<dbReference type="Proteomes" id="UP001165160">
    <property type="component" value="Unassembled WGS sequence"/>
</dbReference>
<gene>
    <name evidence="4" type="ORF">TrVE_jg9022</name>
</gene>
<evidence type="ECO:0000313" key="5">
    <source>
        <dbReference type="Proteomes" id="UP001165160"/>
    </source>
</evidence>
<evidence type="ECO:0000256" key="1">
    <source>
        <dbReference type="ARBA" id="ARBA00010996"/>
    </source>
</evidence>
<dbReference type="GO" id="GO:0046872">
    <property type="term" value="F:metal ion binding"/>
    <property type="evidence" value="ECO:0007669"/>
    <property type="project" value="UniProtKB-KW"/>
</dbReference>
<keyword evidence="3" id="KW-1015">Disulfide bond</keyword>
<dbReference type="GO" id="GO:0005739">
    <property type="term" value="C:mitochondrion"/>
    <property type="evidence" value="ECO:0007669"/>
    <property type="project" value="GOC"/>
</dbReference>
<feature type="binding site" evidence="2">
    <location>
        <position position="136"/>
    </location>
    <ligand>
        <name>Cu cation</name>
        <dbReference type="ChEBI" id="CHEBI:23378"/>
    </ligand>
</feature>
<protein>
    <submittedName>
        <fullName evidence="4">Uncharacterized protein</fullName>
    </submittedName>
</protein>
<dbReference type="InterPro" id="IPR036249">
    <property type="entry name" value="Thioredoxin-like_sf"/>
</dbReference>
<dbReference type="EMBL" id="BRXX01000281">
    <property type="protein sequence ID" value="GMI02351.1"/>
    <property type="molecule type" value="Genomic_DNA"/>
</dbReference>
<dbReference type="SUPFAM" id="SSF52833">
    <property type="entry name" value="Thioredoxin-like"/>
    <property type="match status" value="1"/>
</dbReference>
<feature type="disulfide bond" description="Redox-active" evidence="3">
    <location>
        <begin position="136"/>
        <end position="140"/>
    </location>
</feature>